<comment type="caution">
    <text evidence="2">The sequence shown here is derived from an EMBL/GenBank/DDBJ whole genome shotgun (WGS) entry which is preliminary data.</text>
</comment>
<accession>A0A852WD78</accession>
<dbReference type="GeneID" id="98054623"/>
<protein>
    <submittedName>
        <fullName evidence="2">Sugar phosphate isomerase/epimerase</fullName>
    </submittedName>
</protein>
<dbReference type="AlphaFoldDB" id="A0A852WD78"/>
<keyword evidence="3" id="KW-1185">Reference proteome</keyword>
<dbReference type="InterPro" id="IPR013022">
    <property type="entry name" value="Xyl_isomerase-like_TIM-brl"/>
</dbReference>
<dbReference type="InterPro" id="IPR050312">
    <property type="entry name" value="IolE/XylAMocC-like"/>
</dbReference>
<sequence length="262" mass="27466">MLLLGLASVTFRERSVQDVVRLAVDAGSEVVEWAGDRHVRPGDRAAASAARGACAGAGLRIGTYGSYHKAGASDPGEFDAVVATAAELGAPRVRVWAGTAASADVSPAGRAATVDALRRCADAVAERGMGLLVEHHVESLTDGLDTALRLRAEVGHPALVAHWQPRELPDTDVCLAEVRALRPATVHAFSWGADGFTERLPLGDRADLWAPVLAELTAQSRDDGTDTEVLLEFVPGDTAASLRRDAAALRDLRAGRDLAGAR</sequence>
<proteinExistence type="predicted"/>
<dbReference type="SUPFAM" id="SSF51658">
    <property type="entry name" value="Xylose isomerase-like"/>
    <property type="match status" value="1"/>
</dbReference>
<dbReference type="InterPro" id="IPR036237">
    <property type="entry name" value="Xyl_isomerase-like_sf"/>
</dbReference>
<dbReference type="Proteomes" id="UP000549695">
    <property type="component" value="Unassembled WGS sequence"/>
</dbReference>
<evidence type="ECO:0000313" key="2">
    <source>
        <dbReference type="EMBL" id="NYG04674.1"/>
    </source>
</evidence>
<name>A0A852WD78_PSEA5</name>
<evidence type="ECO:0000313" key="3">
    <source>
        <dbReference type="Proteomes" id="UP000549695"/>
    </source>
</evidence>
<gene>
    <name evidence="2" type="ORF">HDA37_004959</name>
</gene>
<dbReference type="RefSeq" id="WP_179762387.1">
    <property type="nucleotide sequence ID" value="NZ_BAAAJZ010000007.1"/>
</dbReference>
<dbReference type="EMBL" id="JACCCZ010000001">
    <property type="protein sequence ID" value="NYG04674.1"/>
    <property type="molecule type" value="Genomic_DNA"/>
</dbReference>
<dbReference type="Gene3D" id="3.20.20.150">
    <property type="entry name" value="Divalent-metal-dependent TIM barrel enzymes"/>
    <property type="match status" value="1"/>
</dbReference>
<keyword evidence="2" id="KW-0413">Isomerase</keyword>
<dbReference type="PANTHER" id="PTHR12110">
    <property type="entry name" value="HYDROXYPYRUVATE ISOMERASE"/>
    <property type="match status" value="1"/>
</dbReference>
<reference evidence="2 3" key="1">
    <citation type="submission" date="2020-07" db="EMBL/GenBank/DDBJ databases">
        <title>Sequencing the genomes of 1000 actinobacteria strains.</title>
        <authorList>
            <person name="Klenk H.-P."/>
        </authorList>
    </citation>
    <scope>NUCLEOTIDE SEQUENCE [LARGE SCALE GENOMIC DNA]</scope>
    <source>
        <strain evidence="2 3">DSM 44749</strain>
    </source>
</reference>
<feature type="domain" description="Xylose isomerase-like TIM barrel" evidence="1">
    <location>
        <begin position="20"/>
        <end position="160"/>
    </location>
</feature>
<dbReference type="GO" id="GO:0016853">
    <property type="term" value="F:isomerase activity"/>
    <property type="evidence" value="ECO:0007669"/>
    <property type="project" value="UniProtKB-KW"/>
</dbReference>
<dbReference type="Pfam" id="PF01261">
    <property type="entry name" value="AP_endonuc_2"/>
    <property type="match status" value="1"/>
</dbReference>
<dbReference type="PANTHER" id="PTHR12110:SF41">
    <property type="entry name" value="INOSOSE DEHYDRATASE"/>
    <property type="match status" value="1"/>
</dbReference>
<organism evidence="2 3">
    <name type="scientific">Pseudonocardia alni</name>
    <name type="common">Amycolata alni</name>
    <dbReference type="NCBI Taxonomy" id="33907"/>
    <lineage>
        <taxon>Bacteria</taxon>
        <taxon>Bacillati</taxon>
        <taxon>Actinomycetota</taxon>
        <taxon>Actinomycetes</taxon>
        <taxon>Pseudonocardiales</taxon>
        <taxon>Pseudonocardiaceae</taxon>
        <taxon>Pseudonocardia</taxon>
    </lineage>
</organism>
<evidence type="ECO:0000259" key="1">
    <source>
        <dbReference type="Pfam" id="PF01261"/>
    </source>
</evidence>